<evidence type="ECO:0000313" key="5">
    <source>
        <dbReference type="Proteomes" id="UP000550401"/>
    </source>
</evidence>
<dbReference type="PANTHER" id="PTHR38812">
    <property type="entry name" value="MU-LIKE PROPHAGE FLUMU PROTEIN GP42"/>
    <property type="match status" value="1"/>
</dbReference>
<dbReference type="EMBL" id="JACGXL010000005">
    <property type="protein sequence ID" value="MBA8888905.1"/>
    <property type="molecule type" value="Genomic_DNA"/>
</dbReference>
<keyword evidence="1" id="KW-0175">Coiled coil</keyword>
<dbReference type="AlphaFoldDB" id="A0A839EYP6"/>
<gene>
    <name evidence="4" type="ORF">FHW12_003141</name>
</gene>
<name>A0A839EYP6_9GAMM</name>
<protein>
    <submittedName>
        <fullName evidence="4">Tape measure domain-containing protein</fullName>
    </submittedName>
</protein>
<sequence length="1247" mass="130801">MANDFKQVLEIAFQVLGQEQAQQLADALDKVGDAGSTADSKLTPLVAELETLGDTSAKVALALDLSKRIEANNQALAEAKAQLADLNREFSRTDKSSADVRVAFEQAERRVRTLGAEELRLQTASANVATTLRSLGIDTNNLAGAQDNLKARMSGVAEKVKQTAQAIQGSGEAARKATAEQAGYGDQIADTARKVAAIGAAALGVTSAIGLAKQGLADLIRTAGEFQKLDVQLDSLFGQGSDAALASIQQFAKDTPFQLQQVSEAFVKLKAFGIDPLDGTFQAIADEASTLGGSTETLTGIVLGLGQAWAKQKLQGEEILQLVERGVPVWELLSRATGKNVTELQALSQAGKLGRAEIALLIQEIGKSSEGASAKLANTLPGQINKLQSEWASFLNLIANSGALEFLQQQLARLLDQVKALSESGDLQRYAKSISESLVQVATVVGRTLGFLIDHKEAIAALALAYQGFKAYTFLQQMDAVQKVGETLTGNFTKLSGATKGFGAALLAIQAVDAVQNLLELNRALEESAGVQLALAQAERERAEAQANAAAKAAQVRQELARYADTVVLAHSSVELLGAAERTRYGESLQAAQRYYTAVNVQAKQAGDTQAAAFASERVKAYGAAIEELRQAEDALAQAAATAHDNLALKATDQAMAKLFELRDAGKGTAEAIEGAFETLNLQAKQAPAALAGILANVRVEGESTARVFDTQLVAALGKLEGASLGQFQSNVVTALRDGKTNAADLTHLLDASLQAALGKLGVSAVQAGVKITASGAEMIDTFRVVASNAQATGQQIEAAFEAALASAKTEAEAKALGDVLKEALDAGLIGARAVDDEMAKLQDRIRSLKAEADPLADSFAALGIKSQASLNAAAAAARTAFEAIARGARDGTAAQADAVRAFKAYADAARAAAADSGAEAKARVEQQLEVQASALGLRDVLVELGAIGKAAGDKTADAFQGAKDTIDNTADAAQRAGDAARAAADGQDTYTTALTNTRDAATGVVAVTSDMHAALGTLTELLSRDANLTTISLQQAQDLLQRLGPLAGDAAQLLTQRISDLEEAARRAEETSQRMKEEADSLQDQIDQLQGNDESIEDRRHAKKLVDLKAEAEANGTANTAEYRHLVDLENQLHSLKQQNLRKQRDDERAQAEERKKAEDDRSVTPAPTAEPKDQTPTPRQPTPAPAPAPSGKQTIEIVLNGSVLAALKSATPAEIDSFMNRVLMPSFLREIRRAAAATGLGGSLR</sequence>
<evidence type="ECO:0000313" key="4">
    <source>
        <dbReference type="EMBL" id="MBA8888905.1"/>
    </source>
</evidence>
<feature type="region of interest" description="Disordered" evidence="2">
    <location>
        <begin position="1065"/>
        <end position="1085"/>
    </location>
</feature>
<keyword evidence="5" id="KW-1185">Reference proteome</keyword>
<feature type="coiled-coil region" evidence="1">
    <location>
        <begin position="521"/>
        <end position="555"/>
    </location>
</feature>
<dbReference type="RefSeq" id="WP_182531949.1">
    <property type="nucleotide sequence ID" value="NZ_JACGXL010000005.1"/>
</dbReference>
<dbReference type="Proteomes" id="UP000550401">
    <property type="component" value="Unassembled WGS sequence"/>
</dbReference>
<dbReference type="Pfam" id="PF20155">
    <property type="entry name" value="TMP_3"/>
    <property type="match status" value="1"/>
</dbReference>
<feature type="compositionally biased region" description="Pro residues" evidence="2">
    <location>
        <begin position="1180"/>
        <end position="1190"/>
    </location>
</feature>
<reference evidence="4 5" key="1">
    <citation type="submission" date="2020-07" db="EMBL/GenBank/DDBJ databases">
        <title>Genomic Encyclopedia of Type Strains, Phase IV (KMG-V): Genome sequencing to study the core and pangenomes of soil and plant-associated prokaryotes.</title>
        <authorList>
            <person name="Whitman W."/>
        </authorList>
    </citation>
    <scope>NUCLEOTIDE SEQUENCE [LARGE SCALE GENOMIC DNA]</scope>
    <source>
        <strain evidence="4 5">RH2WT43</strain>
    </source>
</reference>
<dbReference type="NCBIfam" id="TIGR02675">
    <property type="entry name" value="tape_meas_nterm"/>
    <property type="match status" value="1"/>
</dbReference>
<feature type="domain" description="Tape measure protein N-terminal" evidence="3">
    <location>
        <begin position="219"/>
        <end position="398"/>
    </location>
</feature>
<dbReference type="InterPro" id="IPR053058">
    <property type="entry name" value="Mulikevirus_tape_measure"/>
</dbReference>
<comment type="caution">
    <text evidence="4">The sequence shown here is derived from an EMBL/GenBank/DDBJ whole genome shotgun (WGS) entry which is preliminary data.</text>
</comment>
<organism evidence="4 5">
    <name type="scientific">Dokdonella fugitiva</name>
    <dbReference type="NCBI Taxonomy" id="328517"/>
    <lineage>
        <taxon>Bacteria</taxon>
        <taxon>Pseudomonadati</taxon>
        <taxon>Pseudomonadota</taxon>
        <taxon>Gammaproteobacteria</taxon>
        <taxon>Lysobacterales</taxon>
        <taxon>Rhodanobacteraceae</taxon>
        <taxon>Dokdonella</taxon>
    </lineage>
</organism>
<feature type="compositionally biased region" description="Basic and acidic residues" evidence="2">
    <location>
        <begin position="1065"/>
        <end position="1080"/>
    </location>
</feature>
<dbReference type="PANTHER" id="PTHR38812:SF2">
    <property type="entry name" value="MU-LIKE PROPHAGE FLUMU PROTEIN GP42"/>
    <property type="match status" value="1"/>
</dbReference>
<evidence type="ECO:0000259" key="3">
    <source>
        <dbReference type="Pfam" id="PF20155"/>
    </source>
</evidence>
<feature type="coiled-coil region" evidence="1">
    <location>
        <begin position="62"/>
        <end position="96"/>
    </location>
</feature>
<proteinExistence type="predicted"/>
<dbReference type="InterPro" id="IPR013491">
    <property type="entry name" value="Tape_meas_N"/>
</dbReference>
<evidence type="ECO:0000256" key="2">
    <source>
        <dbReference type="SAM" id="MobiDB-lite"/>
    </source>
</evidence>
<feature type="compositionally biased region" description="Basic and acidic residues" evidence="2">
    <location>
        <begin position="1144"/>
        <end position="1164"/>
    </location>
</feature>
<feature type="region of interest" description="Disordered" evidence="2">
    <location>
        <begin position="1136"/>
        <end position="1193"/>
    </location>
</feature>
<accession>A0A839EYP6</accession>
<evidence type="ECO:0000256" key="1">
    <source>
        <dbReference type="SAM" id="Coils"/>
    </source>
</evidence>